<keyword evidence="3" id="KW-1185">Reference proteome</keyword>
<reference evidence="2 3" key="1">
    <citation type="submission" date="2019-07" db="EMBL/GenBank/DDBJ databases">
        <title>Draft genome assembly of a fouling barnacle, Amphibalanus amphitrite (Darwin, 1854): The first reference genome for Thecostraca.</title>
        <authorList>
            <person name="Kim W."/>
        </authorList>
    </citation>
    <scope>NUCLEOTIDE SEQUENCE [LARGE SCALE GENOMIC DNA]</scope>
    <source>
        <strain evidence="2">SNU_AA5</strain>
        <tissue evidence="2">Soma without cirri and trophi</tissue>
    </source>
</reference>
<dbReference type="OrthoDB" id="6379398at2759"/>
<dbReference type="PANTHER" id="PTHR20932">
    <property type="entry name" value="LYSM AND PUTATIVE PEPTIDOGLYCAN-BINDING DOMAIN-CONTAINING PROTEIN"/>
    <property type="match status" value="1"/>
</dbReference>
<evidence type="ECO:0000313" key="3">
    <source>
        <dbReference type="Proteomes" id="UP000440578"/>
    </source>
</evidence>
<dbReference type="AlphaFoldDB" id="A0A6A4WJ47"/>
<dbReference type="InterPro" id="IPR045030">
    <property type="entry name" value="LYSM1-4"/>
</dbReference>
<dbReference type="Proteomes" id="UP000440578">
    <property type="component" value="Unassembled WGS sequence"/>
</dbReference>
<dbReference type="PANTHER" id="PTHR20932:SF8">
    <property type="entry name" value="LD22649P"/>
    <property type="match status" value="1"/>
</dbReference>
<dbReference type="InterPro" id="IPR036779">
    <property type="entry name" value="LysM_dom_sf"/>
</dbReference>
<sequence>MMEQLKRANKLWTNDSLHVRRTLLVPLPLEPSGGTTAAVCSSDSDEAGSSSGGSRGGTAGEPRRPGRGQLPSADDFLRQVDSVIASSRRSVSRLRVD</sequence>
<evidence type="ECO:0000313" key="2">
    <source>
        <dbReference type="EMBL" id="KAF0302178.1"/>
    </source>
</evidence>
<organism evidence="2 3">
    <name type="scientific">Amphibalanus amphitrite</name>
    <name type="common">Striped barnacle</name>
    <name type="synonym">Balanus amphitrite</name>
    <dbReference type="NCBI Taxonomy" id="1232801"/>
    <lineage>
        <taxon>Eukaryota</taxon>
        <taxon>Metazoa</taxon>
        <taxon>Ecdysozoa</taxon>
        <taxon>Arthropoda</taxon>
        <taxon>Crustacea</taxon>
        <taxon>Multicrustacea</taxon>
        <taxon>Cirripedia</taxon>
        <taxon>Thoracica</taxon>
        <taxon>Thoracicalcarea</taxon>
        <taxon>Balanomorpha</taxon>
        <taxon>Balanoidea</taxon>
        <taxon>Balanidae</taxon>
        <taxon>Amphibalaninae</taxon>
        <taxon>Amphibalanus</taxon>
    </lineage>
</organism>
<name>A0A6A4WJ47_AMPAM</name>
<protein>
    <submittedName>
        <fullName evidence="2">LysM and putative peptidoglycan-binding domain-containing protein 1</fullName>
    </submittedName>
</protein>
<dbReference type="Gene3D" id="3.10.350.10">
    <property type="entry name" value="LysM domain"/>
    <property type="match status" value="1"/>
</dbReference>
<feature type="compositionally biased region" description="Gly residues" evidence="1">
    <location>
        <begin position="50"/>
        <end position="59"/>
    </location>
</feature>
<gene>
    <name evidence="2" type="primary">Lysmd1</name>
    <name evidence="2" type="ORF">FJT64_025721</name>
</gene>
<comment type="caution">
    <text evidence="2">The sequence shown here is derived from an EMBL/GenBank/DDBJ whole genome shotgun (WGS) entry which is preliminary data.</text>
</comment>
<proteinExistence type="predicted"/>
<feature type="region of interest" description="Disordered" evidence="1">
    <location>
        <begin position="27"/>
        <end position="78"/>
    </location>
</feature>
<evidence type="ECO:0000256" key="1">
    <source>
        <dbReference type="SAM" id="MobiDB-lite"/>
    </source>
</evidence>
<dbReference type="EMBL" id="VIIS01001085">
    <property type="protein sequence ID" value="KAF0302178.1"/>
    <property type="molecule type" value="Genomic_DNA"/>
</dbReference>
<accession>A0A6A4WJ47</accession>